<dbReference type="PANTHER" id="PTHR43248:SF29">
    <property type="entry name" value="TRIPEPTIDYL AMINOPEPTIDASE"/>
    <property type="match status" value="1"/>
</dbReference>
<sequence length="505" mass="54028">MKQRARSGLLLALSVSAVAATLSAVPAQAAGSSSPELRWRPCAQEGGPDRQECAELSVPLDYGDPEGPRTRLGVSRVPSDRPEARRGTLIVIPGGPGGSGTQRLAQKGKALRKELGGAYDLVALDPRGIGGSDRTGCGLSDEDRDLVNLRPWPGPGGDIADSVRRARRVADACARDGGPLLRSMSTANEVRDIDSFRSALGEEKLSAFASSYGTYVAAQYAQKYPDRTDRWVLDSNGDPDPKRVARGWSANLSPAMEQRFPDFARWAADPAREKDGPEGGGGLRLARRAEDVRPMVVALAERLDRHPKPTTTPGRPLTGNRLRQALQLAMYGDTAFAGTARLIKDAGDPRATPVLPAALAGSVPEHEAAVTVSTICNDVRWPRRSLPATARDVAADRARYPLTGGMPVGVFPCAFWKWAPAEEPARITSDGPSNVLMIQNLRDPATPYFGALKMREALGRRARMISVDSGGHGAYLGTGNACGDRKVTDFLRTGERPEKDVLCAR</sequence>
<dbReference type="AlphaFoldDB" id="A0A5N5WHH8"/>
<dbReference type="Pfam" id="PF08386">
    <property type="entry name" value="Abhydrolase_4"/>
    <property type="match status" value="1"/>
</dbReference>
<evidence type="ECO:0000313" key="7">
    <source>
        <dbReference type="EMBL" id="KAB7852846.1"/>
    </source>
</evidence>
<dbReference type="SUPFAM" id="SSF53474">
    <property type="entry name" value="alpha/beta-Hydrolases"/>
    <property type="match status" value="1"/>
</dbReference>
<accession>A0A5N5WHH8</accession>
<evidence type="ECO:0000259" key="6">
    <source>
        <dbReference type="Pfam" id="PF08386"/>
    </source>
</evidence>
<feature type="domain" description="Peptidase S33 tripeptidyl aminopeptidase-like C-terminal" evidence="6">
    <location>
        <begin position="412"/>
        <end position="503"/>
    </location>
</feature>
<evidence type="ECO:0000256" key="1">
    <source>
        <dbReference type="ARBA" id="ARBA00010088"/>
    </source>
</evidence>
<evidence type="ECO:0000256" key="3">
    <source>
        <dbReference type="ARBA" id="ARBA00022801"/>
    </source>
</evidence>
<evidence type="ECO:0000256" key="2">
    <source>
        <dbReference type="ARBA" id="ARBA00022729"/>
    </source>
</evidence>
<dbReference type="EMBL" id="VOKX01000001">
    <property type="protein sequence ID" value="KAB7852846.1"/>
    <property type="molecule type" value="Genomic_DNA"/>
</dbReference>
<dbReference type="RefSeq" id="WP_152262169.1">
    <property type="nucleotide sequence ID" value="NZ_VOKX01000001.1"/>
</dbReference>
<feature type="chain" id="PRO_5024843850" evidence="5">
    <location>
        <begin position="30"/>
        <end position="505"/>
    </location>
</feature>
<dbReference type="InterPro" id="IPR013595">
    <property type="entry name" value="Pept_S33_TAP-like_C"/>
</dbReference>
<dbReference type="InterPro" id="IPR051601">
    <property type="entry name" value="Serine_prot/Carboxylest_S33"/>
</dbReference>
<name>A0A5N5WHH8_STRMB</name>
<keyword evidence="2 5" id="KW-0732">Signal</keyword>
<dbReference type="InterPro" id="IPR029058">
    <property type="entry name" value="AB_hydrolase_fold"/>
</dbReference>
<keyword evidence="8" id="KW-1185">Reference proteome</keyword>
<dbReference type="OrthoDB" id="4447445at2"/>
<dbReference type="Proteomes" id="UP000327000">
    <property type="component" value="Unassembled WGS sequence"/>
</dbReference>
<evidence type="ECO:0000256" key="4">
    <source>
        <dbReference type="SAM" id="MobiDB-lite"/>
    </source>
</evidence>
<proteinExistence type="inferred from homology"/>
<organism evidence="7 8">
    <name type="scientific">Streptomyces mobaraensis</name>
    <name type="common">Streptoverticillium mobaraense</name>
    <dbReference type="NCBI Taxonomy" id="35621"/>
    <lineage>
        <taxon>Bacteria</taxon>
        <taxon>Bacillati</taxon>
        <taxon>Actinomycetota</taxon>
        <taxon>Actinomycetes</taxon>
        <taxon>Kitasatosporales</taxon>
        <taxon>Streptomycetaceae</taxon>
        <taxon>Streptomyces</taxon>
    </lineage>
</organism>
<dbReference type="Gene3D" id="3.40.50.1820">
    <property type="entry name" value="alpha/beta hydrolase"/>
    <property type="match status" value="2"/>
</dbReference>
<gene>
    <name evidence="7" type="ORF">FRZ00_01185</name>
</gene>
<dbReference type="PANTHER" id="PTHR43248">
    <property type="entry name" value="2-SUCCINYL-6-HYDROXY-2,4-CYCLOHEXADIENE-1-CARBOXYLATE SYNTHASE"/>
    <property type="match status" value="1"/>
</dbReference>
<feature type="region of interest" description="Disordered" evidence="4">
    <location>
        <begin position="29"/>
        <end position="83"/>
    </location>
</feature>
<comment type="caution">
    <text evidence="7">The sequence shown here is derived from an EMBL/GenBank/DDBJ whole genome shotgun (WGS) entry which is preliminary data.</text>
</comment>
<protein>
    <submittedName>
        <fullName evidence="7">Alpha/beta hydrolase</fullName>
    </submittedName>
</protein>
<comment type="similarity">
    <text evidence="1">Belongs to the peptidase S33 family.</text>
</comment>
<keyword evidence="3 7" id="KW-0378">Hydrolase</keyword>
<evidence type="ECO:0000256" key="5">
    <source>
        <dbReference type="SAM" id="SignalP"/>
    </source>
</evidence>
<evidence type="ECO:0000313" key="8">
    <source>
        <dbReference type="Proteomes" id="UP000327000"/>
    </source>
</evidence>
<dbReference type="GO" id="GO:0016787">
    <property type="term" value="F:hydrolase activity"/>
    <property type="evidence" value="ECO:0007669"/>
    <property type="project" value="UniProtKB-KW"/>
</dbReference>
<feature type="signal peptide" evidence="5">
    <location>
        <begin position="1"/>
        <end position="29"/>
    </location>
</feature>
<reference evidence="7 8" key="1">
    <citation type="journal article" date="2019" name="Microb. Cell Fact.">
        <title>Exploring novel herbicidin analogues by transcriptional regulator overexpression and MS/MS molecular networking.</title>
        <authorList>
            <person name="Shi Y."/>
            <person name="Gu R."/>
            <person name="Li Y."/>
            <person name="Wang X."/>
            <person name="Ren W."/>
            <person name="Li X."/>
            <person name="Wang L."/>
            <person name="Xie Y."/>
            <person name="Hong B."/>
        </authorList>
    </citation>
    <scope>NUCLEOTIDE SEQUENCE [LARGE SCALE GENOMIC DNA]</scope>
    <source>
        <strain evidence="7 8">US-43</strain>
    </source>
</reference>